<dbReference type="InterPro" id="IPR029016">
    <property type="entry name" value="GAF-like_dom_sf"/>
</dbReference>
<feature type="compositionally biased region" description="Polar residues" evidence="1">
    <location>
        <begin position="108"/>
        <end position="122"/>
    </location>
</feature>
<organism evidence="3 4">
    <name type="scientific">Phytophthora palmivora</name>
    <dbReference type="NCBI Taxonomy" id="4796"/>
    <lineage>
        <taxon>Eukaryota</taxon>
        <taxon>Sar</taxon>
        <taxon>Stramenopiles</taxon>
        <taxon>Oomycota</taxon>
        <taxon>Peronosporomycetes</taxon>
        <taxon>Peronosporales</taxon>
        <taxon>Peronosporaceae</taxon>
        <taxon>Phytophthora</taxon>
    </lineage>
</organism>
<reference evidence="3 4" key="1">
    <citation type="journal article" date="2017" name="Genome Biol. Evol.">
        <title>Phytophthora megakarya and P. palmivora, closely related causal agents of cacao black pod rot, underwent increases in genome sizes and gene numbers by different mechanisms.</title>
        <authorList>
            <person name="Ali S.S."/>
            <person name="Shao J."/>
            <person name="Lary D.J."/>
            <person name="Kronmiller B."/>
            <person name="Shen D."/>
            <person name="Strem M.D."/>
            <person name="Amoako-Attah I."/>
            <person name="Akrofi A.Y."/>
            <person name="Begoude B.A."/>
            <person name="Ten Hoopen G.M."/>
            <person name="Coulibaly K."/>
            <person name="Kebe B.I."/>
            <person name="Melnick R.L."/>
            <person name="Guiltinan M.J."/>
            <person name="Tyler B.M."/>
            <person name="Meinhardt L.W."/>
            <person name="Bailey B.A."/>
        </authorList>
    </citation>
    <scope>NUCLEOTIDE SEQUENCE [LARGE SCALE GENOMIC DNA]</scope>
    <source>
        <strain evidence="4">sbr112.9</strain>
    </source>
</reference>
<dbReference type="PANTHER" id="PTHR43102">
    <property type="entry name" value="SLR1143 PROTEIN"/>
    <property type="match status" value="1"/>
</dbReference>
<sequence>MVFGDCSQLYEVEAHVGEIRKNRCCVLCVVRVDACKFDDEDLLPALGPIIVEAPPDAWENSGATANLYDDDMSSESDMDDLTGQLCSEDPETRSRALEMLGRLVGSPGDTSSNRKLTKLPSNSSMTSSKTKSKKKQTQSQRVLESVENHVTQELAKSRLHYSMDNCDVNDRTRDYKYEFDGSKVTNENHPLPPMPDAQKDARRVDFIKKSGALRTDYDRSALNMIAQVAAERLACPIGFVSMVDDEQFHAIGNYNLPEEAHHLPRNENMCMHAVYAEKPFVVKNPQRDMRFAQMPCVEDLGVKFYAGFPLRAPTGEVVGSLCAADGVAHNNISTKDYATMETLAKLASDLLAPKASSNPRLMVK</sequence>
<dbReference type="EMBL" id="NCKW01000620">
    <property type="protein sequence ID" value="POM80219.1"/>
    <property type="molecule type" value="Genomic_DNA"/>
</dbReference>
<accession>A0A2P4YR67</accession>
<dbReference type="PANTHER" id="PTHR43102:SF2">
    <property type="entry name" value="GAF DOMAIN-CONTAINING PROTEIN"/>
    <property type="match status" value="1"/>
</dbReference>
<dbReference type="Proteomes" id="UP000237271">
    <property type="component" value="Unassembled WGS sequence"/>
</dbReference>
<evidence type="ECO:0000313" key="3">
    <source>
        <dbReference type="EMBL" id="POM80219.1"/>
    </source>
</evidence>
<feature type="region of interest" description="Disordered" evidence="1">
    <location>
        <begin position="103"/>
        <end position="144"/>
    </location>
</feature>
<feature type="domain" description="GAF" evidence="2">
    <location>
        <begin position="222"/>
        <end position="351"/>
    </location>
</feature>
<dbReference type="Gene3D" id="3.30.450.40">
    <property type="match status" value="1"/>
</dbReference>
<name>A0A2P4YR67_9STRA</name>
<evidence type="ECO:0000313" key="4">
    <source>
        <dbReference type="Proteomes" id="UP000237271"/>
    </source>
</evidence>
<gene>
    <name evidence="3" type="ORF">PHPALM_1975</name>
</gene>
<dbReference type="AlphaFoldDB" id="A0A2P4YR67"/>
<evidence type="ECO:0000256" key="1">
    <source>
        <dbReference type="SAM" id="MobiDB-lite"/>
    </source>
</evidence>
<dbReference type="InterPro" id="IPR003018">
    <property type="entry name" value="GAF"/>
</dbReference>
<keyword evidence="4" id="KW-1185">Reference proteome</keyword>
<proteinExistence type="predicted"/>
<dbReference type="Pfam" id="PF13185">
    <property type="entry name" value="GAF_2"/>
    <property type="match status" value="1"/>
</dbReference>
<dbReference type="SUPFAM" id="SSF55781">
    <property type="entry name" value="GAF domain-like"/>
    <property type="match status" value="1"/>
</dbReference>
<dbReference type="OrthoDB" id="303614at2759"/>
<protein>
    <submittedName>
        <fullName evidence="3">GAF sensor protein</fullName>
    </submittedName>
</protein>
<comment type="caution">
    <text evidence="3">The sequence shown here is derived from an EMBL/GenBank/DDBJ whole genome shotgun (WGS) entry which is preliminary data.</text>
</comment>
<evidence type="ECO:0000259" key="2">
    <source>
        <dbReference type="Pfam" id="PF13185"/>
    </source>
</evidence>